<dbReference type="SUPFAM" id="SSF48264">
    <property type="entry name" value="Cytochrome P450"/>
    <property type="match status" value="1"/>
</dbReference>
<protein>
    <submittedName>
        <fullName evidence="4">Uncharacterized protein</fullName>
    </submittedName>
</protein>
<dbReference type="InterPro" id="IPR036396">
    <property type="entry name" value="Cyt_P450_sf"/>
</dbReference>
<dbReference type="PANTHER" id="PTHR24300:SF319">
    <property type="entry name" value="CYTOCHROME P450, FAMILY 2, SUBFAMILY AC, POLYPEPTIDE 1"/>
    <property type="match status" value="1"/>
</dbReference>
<dbReference type="GO" id="GO:0005737">
    <property type="term" value="C:cytoplasm"/>
    <property type="evidence" value="ECO:0007669"/>
    <property type="project" value="TreeGrafter"/>
</dbReference>
<dbReference type="InterPro" id="IPR050182">
    <property type="entry name" value="Cytochrome_P450_fam2"/>
</dbReference>
<dbReference type="InterPro" id="IPR001128">
    <property type="entry name" value="Cyt_P450"/>
</dbReference>
<gene>
    <name evidence="4" type="ORF">Z043_123576</name>
</gene>
<feature type="non-terminal residue" evidence="4">
    <location>
        <position position="80"/>
    </location>
</feature>
<proteinExistence type="inferred from homology"/>
<reference evidence="4 5" key="1">
    <citation type="submission" date="2015-08" db="EMBL/GenBank/DDBJ databases">
        <title>The genome of the Asian arowana (Scleropages formosus).</title>
        <authorList>
            <person name="Tan M.H."/>
            <person name="Gan H.M."/>
            <person name="Croft L.J."/>
            <person name="Austin C.M."/>
        </authorList>
    </citation>
    <scope>NUCLEOTIDE SEQUENCE [LARGE SCALE GENOMIC DNA]</scope>
    <source>
        <strain evidence="4">Aro1</strain>
    </source>
</reference>
<dbReference type="GO" id="GO:0006805">
    <property type="term" value="P:xenobiotic metabolic process"/>
    <property type="evidence" value="ECO:0007669"/>
    <property type="project" value="TreeGrafter"/>
</dbReference>
<dbReference type="GO" id="GO:0005506">
    <property type="term" value="F:iron ion binding"/>
    <property type="evidence" value="ECO:0007669"/>
    <property type="project" value="InterPro"/>
</dbReference>
<comment type="caution">
    <text evidence="4">The sequence shown here is derived from an EMBL/GenBank/DDBJ whole genome shotgun (WGS) entry which is preliminary data.</text>
</comment>
<evidence type="ECO:0000256" key="1">
    <source>
        <dbReference type="ARBA" id="ARBA00010617"/>
    </source>
</evidence>
<name>A0A0N8JVM9_SCLFO</name>
<dbReference type="PANTHER" id="PTHR24300">
    <property type="entry name" value="CYTOCHROME P450 508A4-RELATED"/>
    <property type="match status" value="1"/>
</dbReference>
<evidence type="ECO:0000313" key="4">
    <source>
        <dbReference type="EMBL" id="KPP58585.1"/>
    </source>
</evidence>
<feature type="non-terminal residue" evidence="4">
    <location>
        <position position="1"/>
    </location>
</feature>
<evidence type="ECO:0000313" key="5">
    <source>
        <dbReference type="Proteomes" id="UP000034805"/>
    </source>
</evidence>
<dbReference type="Proteomes" id="UP000034805">
    <property type="component" value="Unassembled WGS sequence"/>
</dbReference>
<organism evidence="4 5">
    <name type="scientific">Scleropages formosus</name>
    <name type="common">Asian bonytongue</name>
    <name type="synonym">Osteoglossum formosum</name>
    <dbReference type="NCBI Taxonomy" id="113540"/>
    <lineage>
        <taxon>Eukaryota</taxon>
        <taxon>Metazoa</taxon>
        <taxon>Chordata</taxon>
        <taxon>Craniata</taxon>
        <taxon>Vertebrata</taxon>
        <taxon>Euteleostomi</taxon>
        <taxon>Actinopterygii</taxon>
        <taxon>Neopterygii</taxon>
        <taxon>Teleostei</taxon>
        <taxon>Osteoglossocephala</taxon>
        <taxon>Osteoglossomorpha</taxon>
        <taxon>Osteoglossiformes</taxon>
        <taxon>Osteoglossidae</taxon>
        <taxon>Scleropages</taxon>
    </lineage>
</organism>
<comment type="similarity">
    <text evidence="1">Belongs to the cytochrome P450 family.</text>
</comment>
<dbReference type="EMBL" id="JARO02013664">
    <property type="protein sequence ID" value="KPP58585.1"/>
    <property type="molecule type" value="Genomic_DNA"/>
</dbReference>
<dbReference type="GO" id="GO:0006082">
    <property type="term" value="P:organic acid metabolic process"/>
    <property type="evidence" value="ECO:0007669"/>
    <property type="project" value="TreeGrafter"/>
</dbReference>
<dbReference type="GO" id="GO:0016712">
    <property type="term" value="F:oxidoreductase activity, acting on paired donors, with incorporation or reduction of molecular oxygen, reduced flavin or flavoprotein as one donor, and incorporation of one atom of oxygen"/>
    <property type="evidence" value="ECO:0007669"/>
    <property type="project" value="TreeGrafter"/>
</dbReference>
<keyword evidence="3" id="KW-0408">Iron</keyword>
<dbReference type="GO" id="GO:0020037">
    <property type="term" value="F:heme binding"/>
    <property type="evidence" value="ECO:0007669"/>
    <property type="project" value="InterPro"/>
</dbReference>
<keyword evidence="2" id="KW-0479">Metal-binding</keyword>
<dbReference type="AlphaFoldDB" id="A0A0N8JVM9"/>
<sequence length="80" mass="9207">IEKVWVSVHSSLGLQESGSPSRFQDCERGPGIVFANGESWREMRRFALSNLRDFGMGKQVIEEKIIEEIQYLTEEIGKYN</sequence>
<dbReference type="Gene3D" id="1.10.630.10">
    <property type="entry name" value="Cytochrome P450"/>
    <property type="match status" value="1"/>
</dbReference>
<dbReference type="Pfam" id="PF00067">
    <property type="entry name" value="p450"/>
    <property type="match status" value="1"/>
</dbReference>
<evidence type="ECO:0000256" key="2">
    <source>
        <dbReference type="ARBA" id="ARBA00022723"/>
    </source>
</evidence>
<evidence type="ECO:0000256" key="3">
    <source>
        <dbReference type="ARBA" id="ARBA00023004"/>
    </source>
</evidence>
<accession>A0A0N8JVM9</accession>